<reference evidence="1" key="1">
    <citation type="submission" date="2021-02" db="EMBL/GenBank/DDBJ databases">
        <authorList>
            <consortium name="DOE Joint Genome Institute"/>
            <person name="Ahrendt S."/>
            <person name="Looney B.P."/>
            <person name="Miyauchi S."/>
            <person name="Morin E."/>
            <person name="Drula E."/>
            <person name="Courty P.E."/>
            <person name="Chicoki N."/>
            <person name="Fauchery L."/>
            <person name="Kohler A."/>
            <person name="Kuo A."/>
            <person name="Labutti K."/>
            <person name="Pangilinan J."/>
            <person name="Lipzen A."/>
            <person name="Riley R."/>
            <person name="Andreopoulos W."/>
            <person name="He G."/>
            <person name="Johnson J."/>
            <person name="Barry K.W."/>
            <person name="Grigoriev I.V."/>
            <person name="Nagy L."/>
            <person name="Hibbett D."/>
            <person name="Henrissat B."/>
            <person name="Matheny P.B."/>
            <person name="Labbe J."/>
            <person name="Martin F."/>
        </authorList>
    </citation>
    <scope>NUCLEOTIDE SEQUENCE</scope>
    <source>
        <strain evidence="1">EC-137</strain>
    </source>
</reference>
<name>A0ACB8QBZ0_9AGAM</name>
<comment type="caution">
    <text evidence="1">The sequence shown here is derived from an EMBL/GenBank/DDBJ whole genome shotgun (WGS) entry which is preliminary data.</text>
</comment>
<evidence type="ECO:0000313" key="1">
    <source>
        <dbReference type="EMBL" id="KAI0029133.1"/>
    </source>
</evidence>
<proteinExistence type="predicted"/>
<feature type="non-terminal residue" evidence="1">
    <location>
        <position position="1"/>
    </location>
</feature>
<accession>A0ACB8QBZ0</accession>
<gene>
    <name evidence="1" type="ORF">K488DRAFT_20140</name>
</gene>
<evidence type="ECO:0000313" key="2">
    <source>
        <dbReference type="Proteomes" id="UP000814128"/>
    </source>
</evidence>
<protein>
    <submittedName>
        <fullName evidence="1">Carboxylesterase</fullName>
    </submittedName>
</protein>
<organism evidence="1 2">
    <name type="scientific">Vararia minispora EC-137</name>
    <dbReference type="NCBI Taxonomy" id="1314806"/>
    <lineage>
        <taxon>Eukaryota</taxon>
        <taxon>Fungi</taxon>
        <taxon>Dikarya</taxon>
        <taxon>Basidiomycota</taxon>
        <taxon>Agaricomycotina</taxon>
        <taxon>Agaricomycetes</taxon>
        <taxon>Russulales</taxon>
        <taxon>Lachnocladiaceae</taxon>
        <taxon>Vararia</taxon>
    </lineage>
</organism>
<sequence length="110" mass="11381">FGSGSLPLYDGTSMAKNQDVVVVTFNYRTNVFGFPSSPDLPLTRGNIGYLDQELALKWVQDNIAAFGGDPKKVAIMGESAGAGSVSDAIVRHTPAGAPFCAGIMLSGASV</sequence>
<feature type="non-terminal residue" evidence="1">
    <location>
        <position position="110"/>
    </location>
</feature>
<dbReference type="Proteomes" id="UP000814128">
    <property type="component" value="Unassembled WGS sequence"/>
</dbReference>
<reference evidence="1" key="2">
    <citation type="journal article" date="2022" name="New Phytol.">
        <title>Evolutionary transition to the ectomycorrhizal habit in the genomes of a hyperdiverse lineage of mushroom-forming fungi.</title>
        <authorList>
            <person name="Looney B."/>
            <person name="Miyauchi S."/>
            <person name="Morin E."/>
            <person name="Drula E."/>
            <person name="Courty P.E."/>
            <person name="Kohler A."/>
            <person name="Kuo A."/>
            <person name="LaButti K."/>
            <person name="Pangilinan J."/>
            <person name="Lipzen A."/>
            <person name="Riley R."/>
            <person name="Andreopoulos W."/>
            <person name="He G."/>
            <person name="Johnson J."/>
            <person name="Nolan M."/>
            <person name="Tritt A."/>
            <person name="Barry K.W."/>
            <person name="Grigoriev I.V."/>
            <person name="Nagy L.G."/>
            <person name="Hibbett D."/>
            <person name="Henrissat B."/>
            <person name="Matheny P.B."/>
            <person name="Labbe J."/>
            <person name="Martin F.M."/>
        </authorList>
    </citation>
    <scope>NUCLEOTIDE SEQUENCE</scope>
    <source>
        <strain evidence="1">EC-137</strain>
    </source>
</reference>
<dbReference type="EMBL" id="MU273696">
    <property type="protein sequence ID" value="KAI0029133.1"/>
    <property type="molecule type" value="Genomic_DNA"/>
</dbReference>
<keyword evidence="2" id="KW-1185">Reference proteome</keyword>